<feature type="domain" description="OSBS enolase-like N-terminal" evidence="4">
    <location>
        <begin position="3"/>
        <end position="80"/>
    </location>
</feature>
<dbReference type="Gene3D" id="3.20.20.120">
    <property type="entry name" value="Enolase-like C-terminal domain"/>
    <property type="match status" value="1"/>
</dbReference>
<evidence type="ECO:0000256" key="3">
    <source>
        <dbReference type="ARBA" id="ARBA00023239"/>
    </source>
</evidence>
<dbReference type="Pfam" id="PF22015">
    <property type="entry name" value="OSBS_N"/>
    <property type="match status" value="1"/>
</dbReference>
<dbReference type="OrthoDB" id="180568at2"/>
<dbReference type="AlphaFoldDB" id="A0A366HPR1"/>
<reference evidence="5 6" key="1">
    <citation type="submission" date="2018-06" db="EMBL/GenBank/DDBJ databases">
        <title>Genomic Encyclopedia of Type Strains, Phase IV (KMG-IV): sequencing the most valuable type-strain genomes for metagenomic binning, comparative biology and taxonomic classification.</title>
        <authorList>
            <person name="Goeker M."/>
        </authorList>
    </citation>
    <scope>NUCLEOTIDE SEQUENCE [LARGE SCALE GENOMIC DNA]</scope>
    <source>
        <strain evidence="5 6">DSM 25532</strain>
    </source>
</reference>
<keyword evidence="3" id="KW-0456">Lyase</keyword>
<name>A0A366HPR1_9BACT</name>
<dbReference type="Proteomes" id="UP000253426">
    <property type="component" value="Unassembled WGS sequence"/>
</dbReference>
<organism evidence="5 6">
    <name type="scientific">Roseimicrobium gellanilyticum</name>
    <dbReference type="NCBI Taxonomy" id="748857"/>
    <lineage>
        <taxon>Bacteria</taxon>
        <taxon>Pseudomonadati</taxon>
        <taxon>Verrucomicrobiota</taxon>
        <taxon>Verrucomicrobiia</taxon>
        <taxon>Verrucomicrobiales</taxon>
        <taxon>Verrucomicrobiaceae</taxon>
        <taxon>Roseimicrobium</taxon>
    </lineage>
</organism>
<evidence type="ECO:0000313" key="6">
    <source>
        <dbReference type="Proteomes" id="UP000253426"/>
    </source>
</evidence>
<keyword evidence="2" id="KW-0460">Magnesium</keyword>
<dbReference type="InterPro" id="IPR041338">
    <property type="entry name" value="OSBS_N"/>
</dbReference>
<dbReference type="InterPro" id="IPR036849">
    <property type="entry name" value="Enolase-like_C_sf"/>
</dbReference>
<protein>
    <submittedName>
        <fullName evidence="5">O-succinylbenzoate synthase</fullName>
    </submittedName>
</protein>
<dbReference type="EMBL" id="QNRR01000004">
    <property type="protein sequence ID" value="RBP44511.1"/>
    <property type="molecule type" value="Genomic_DNA"/>
</dbReference>
<dbReference type="GO" id="GO:0016829">
    <property type="term" value="F:lyase activity"/>
    <property type="evidence" value="ECO:0007669"/>
    <property type="project" value="UniProtKB-KW"/>
</dbReference>
<keyword evidence="6" id="KW-1185">Reference proteome</keyword>
<evidence type="ECO:0000256" key="1">
    <source>
        <dbReference type="ARBA" id="ARBA00022723"/>
    </source>
</evidence>
<proteinExistence type="predicted"/>
<comment type="caution">
    <text evidence="5">The sequence shown here is derived from an EMBL/GenBank/DDBJ whole genome shotgun (WGS) entry which is preliminary data.</text>
</comment>
<evidence type="ECO:0000313" key="5">
    <source>
        <dbReference type="EMBL" id="RBP44511.1"/>
    </source>
</evidence>
<dbReference type="RefSeq" id="WP_113958905.1">
    <property type="nucleotide sequence ID" value="NZ_QNRR01000004.1"/>
</dbReference>
<evidence type="ECO:0000259" key="4">
    <source>
        <dbReference type="Pfam" id="PF22015"/>
    </source>
</evidence>
<sequence>MSIHYHPYTLYSRGSLNAVSRRRDFHGALIKVDEVGIGCLHPWPEFGDPPIEEQLSILREGGTSKVIERALHMAAVDGAARRRGVSLFAGLEIPLCHYSWDQNQASPPQIKRVIDEGWQAIKTKGWANVGEVLRWMDSFASKDTTGEIRLRVDFNSCLEPQQFRNFMEWMTPRVRERLDYVEDPFPYEPGAWMGMQERYRVRLALDKQLRGSYEGYDVAVLKPGRREWRDLVSELPRYTRVVMTSAMDHAIGQSFAAYEAAVAWQELGERLDLCGLSTEHLFAQDDFFGRMKSKGGVLQVDREGTGLGFDKVLKKLKWERL</sequence>
<dbReference type="GO" id="GO:0046872">
    <property type="term" value="F:metal ion binding"/>
    <property type="evidence" value="ECO:0007669"/>
    <property type="project" value="UniProtKB-KW"/>
</dbReference>
<keyword evidence="1" id="KW-0479">Metal-binding</keyword>
<dbReference type="SUPFAM" id="SSF51604">
    <property type="entry name" value="Enolase C-terminal domain-like"/>
    <property type="match status" value="1"/>
</dbReference>
<accession>A0A366HPR1</accession>
<dbReference type="InterPro" id="IPR029017">
    <property type="entry name" value="Enolase-like_N"/>
</dbReference>
<dbReference type="Gene3D" id="3.30.390.10">
    <property type="entry name" value="Enolase-like, N-terminal domain"/>
    <property type="match status" value="1"/>
</dbReference>
<gene>
    <name evidence="5" type="ORF">DES53_104332</name>
</gene>
<evidence type="ECO:0000256" key="2">
    <source>
        <dbReference type="ARBA" id="ARBA00022842"/>
    </source>
</evidence>